<feature type="transmembrane region" description="Helical" evidence="1">
    <location>
        <begin position="297"/>
        <end position="314"/>
    </location>
</feature>
<comment type="caution">
    <text evidence="2">The sequence shown here is derived from an EMBL/GenBank/DDBJ whole genome shotgun (WGS) entry which is preliminary data.</text>
</comment>
<organism evidence="2 3">
    <name type="scientific">Streptomyces meridianus</name>
    <dbReference type="NCBI Taxonomy" id="2938945"/>
    <lineage>
        <taxon>Bacteria</taxon>
        <taxon>Bacillati</taxon>
        <taxon>Actinomycetota</taxon>
        <taxon>Actinomycetes</taxon>
        <taxon>Kitasatosporales</taxon>
        <taxon>Streptomycetaceae</taxon>
        <taxon>Streptomyces</taxon>
    </lineage>
</organism>
<proteinExistence type="predicted"/>
<dbReference type="Proteomes" id="UP001167160">
    <property type="component" value="Unassembled WGS sequence"/>
</dbReference>
<keyword evidence="3" id="KW-1185">Reference proteome</keyword>
<feature type="transmembrane region" description="Helical" evidence="1">
    <location>
        <begin position="29"/>
        <end position="48"/>
    </location>
</feature>
<dbReference type="EMBL" id="JAMQGM010000022">
    <property type="protein sequence ID" value="MCM2577836.1"/>
    <property type="molecule type" value="Genomic_DNA"/>
</dbReference>
<feature type="transmembrane region" description="Helical" evidence="1">
    <location>
        <begin position="174"/>
        <end position="197"/>
    </location>
</feature>
<gene>
    <name evidence="2" type="ORF">M1E25_10800</name>
</gene>
<keyword evidence="1" id="KW-1133">Transmembrane helix</keyword>
<evidence type="ECO:0000256" key="1">
    <source>
        <dbReference type="SAM" id="Phobius"/>
    </source>
</evidence>
<evidence type="ECO:0008006" key="4">
    <source>
        <dbReference type="Google" id="ProtNLM"/>
    </source>
</evidence>
<protein>
    <recommendedName>
        <fullName evidence="4">Glycosyltransferase RgtA/B/C/D-like domain-containing protein</fullName>
    </recommendedName>
</protein>
<feature type="transmembrane region" description="Helical" evidence="1">
    <location>
        <begin position="224"/>
        <end position="241"/>
    </location>
</feature>
<evidence type="ECO:0000313" key="2">
    <source>
        <dbReference type="EMBL" id="MCM2577836.1"/>
    </source>
</evidence>
<name>A0ABT0X5L8_9ACTN</name>
<evidence type="ECO:0000313" key="3">
    <source>
        <dbReference type="Proteomes" id="UP001167160"/>
    </source>
</evidence>
<sequence>MPSTRLAPAPRVKQNLTVRWGTTTGPDSLRGLAVVAALFTVLQLAIVLPGSPLGWDETVYFSQVSADRPSAFFSAPRARGISYLVAPVAVFTTSTEILRVYLALLSGAALFASFAAWRRLLPPALLAGAAALFASLWITQYYGPQAMPNLWVAYAALAATGCFLRVVRPVPDRWGVPVPAGPGVYAGLAAAVAFAALMRPADAAWLVLPLAAALTVRRWRRPAVLALLVGGLLVGSLPWVVEAYLHYGGPAARLDRASEIQGGMGLHMAVDDQIRSLQGRSLCRPCDIPWSHPLTGIWWFVLPLLALGGATAAVHIRRTAVLLLPLLTGLALSIPYLFLIDYAAPRFLLPTYALLSLPVAYCCARIVAGVRPRWRPVTGGLLMTALALHVAAQYGVLQDVAARARAAGRGQERVTAALETAGLQPPCTVSGEHAVQVAWGLGCASRQVAGHDESITPAGLLAAAAQRPVAFLVAGSRPVPDYVRQWRTVRLPNVWGLRDYRAYVSPSAGGTAR</sequence>
<feature type="transmembrane region" description="Helical" evidence="1">
    <location>
        <begin position="97"/>
        <end position="117"/>
    </location>
</feature>
<feature type="transmembrane region" description="Helical" evidence="1">
    <location>
        <begin position="124"/>
        <end position="143"/>
    </location>
</feature>
<keyword evidence="1" id="KW-0812">Transmembrane</keyword>
<feature type="transmembrane region" description="Helical" evidence="1">
    <location>
        <begin position="203"/>
        <end position="219"/>
    </location>
</feature>
<reference evidence="2" key="1">
    <citation type="journal article" date="2023" name="Int. J. Syst. Evol. Microbiol.">
        <title>Streptomyces meridianus sp. nov. isolated from brackish water of the Tagus estuary in Alcochete, Portugal.</title>
        <authorList>
            <person name="Santos J.D.N."/>
            <person name="Klimek D."/>
            <person name="Calusinska M."/>
            <person name="Lobo Da Cunha A."/>
            <person name="Catita J."/>
            <person name="Goncalves H."/>
            <person name="Gonzalez I."/>
            <person name="Reyes F."/>
            <person name="Lage O.M."/>
        </authorList>
    </citation>
    <scope>NUCLEOTIDE SEQUENCE</scope>
    <source>
        <strain evidence="2">MTZ3.1</strain>
    </source>
</reference>
<feature type="transmembrane region" description="Helical" evidence="1">
    <location>
        <begin position="321"/>
        <end position="340"/>
    </location>
</feature>
<keyword evidence="1" id="KW-0472">Membrane</keyword>
<feature type="transmembrane region" description="Helical" evidence="1">
    <location>
        <begin position="149"/>
        <end position="167"/>
    </location>
</feature>
<feature type="transmembrane region" description="Helical" evidence="1">
    <location>
        <begin position="352"/>
        <end position="370"/>
    </location>
</feature>
<accession>A0ABT0X5L8</accession>